<sequence length="766" mass="80755">MEGEESPGAGAGGGRRGSAGGRKEGGGRASRLKERWLLTRKTWRYMSDAGKKLFPEGVNPQRAEDLPRVAEHFQRVNSRQQDFLVWPHPPDTPRAARRARRRQAQPQAPSDSSDDYVDSDPEGAVLGPAVPRPMDSGAGGVDVGVDAGAGAGSCGVTLPGAYPCSGSPGASPGAGWVGRERLVSLGEVRWEVPPEVYQQLVRLAGSCTLQHVASRLQEEQLTEEDEEDEEEEEEEEEEDDAPEDLLSVVLPGHRSVGVQTEPRLDMCVQTDDDAAAEDRVKVGAEPRSVTEAAAAAAQALERGHALSTPGSGVRDGSPPPAHLQQGHHPNQHPPDATEAPPSAPPEGGTSTAMLKKLWQRRESAASASLKAEEAAKDARREGTSGRGSQVAAKLAWAERAAAAGGGAPPSPMAKPDKPEKKGLKNVFKLGLKCDVEGGGGGGRKAADKTKVDKFKTVNYDKTLRNIKSRWKPSPEDEALLQQYRQHLGARDPRKIKRKSRGVQVGDPLPQFILAGFRINAPVEVVHQRRSGGSGSRWRRRRRLSKADSSDLSSSECSASVAPSLPTSPRYSVTVTDEAGAARDLLLGEAELLRLAALGVLPLPTPALKRPSSDASVDTSEFDPEAPGGAGTGGGAFQRSLSALQATGHLHQLLAAIRSRGASPQVSGGQGSGGGTGGTPRGSLSLLQSLLPAVMQRSRAAGGAHSTRLVAKKMWRARSKSQSRASPASTCVWTPVVSAAPPTTTTRHATPRQATRPGQATPRHGMA</sequence>
<dbReference type="EMBL" id="VSRR010018725">
    <property type="protein sequence ID" value="MPC61631.1"/>
    <property type="molecule type" value="Genomic_DNA"/>
</dbReference>
<feature type="compositionally biased region" description="Gly residues" evidence="1">
    <location>
        <begin position="667"/>
        <end position="679"/>
    </location>
</feature>
<feature type="compositionally biased region" description="Basic and acidic residues" evidence="1">
    <location>
        <begin position="21"/>
        <end position="33"/>
    </location>
</feature>
<name>A0A5B7GNG1_PORTR</name>
<feature type="compositionally biased region" description="Low complexity" evidence="1">
    <location>
        <begin position="735"/>
        <end position="756"/>
    </location>
</feature>
<protein>
    <submittedName>
        <fullName evidence="2">Uncharacterized protein</fullName>
    </submittedName>
</protein>
<feature type="compositionally biased region" description="Basic and acidic residues" evidence="1">
    <location>
        <begin position="370"/>
        <end position="383"/>
    </location>
</feature>
<evidence type="ECO:0000313" key="3">
    <source>
        <dbReference type="Proteomes" id="UP000324222"/>
    </source>
</evidence>
<comment type="caution">
    <text evidence="2">The sequence shown here is derived from an EMBL/GenBank/DDBJ whole genome shotgun (WGS) entry which is preliminary data.</text>
</comment>
<accession>A0A5B7GNG1</accession>
<evidence type="ECO:0000256" key="1">
    <source>
        <dbReference type="SAM" id="MobiDB-lite"/>
    </source>
</evidence>
<feature type="compositionally biased region" description="Low complexity" evidence="1">
    <location>
        <begin position="549"/>
        <end position="564"/>
    </location>
</feature>
<feature type="region of interest" description="Disordered" evidence="1">
    <location>
        <begin position="735"/>
        <end position="766"/>
    </location>
</feature>
<feature type="region of interest" description="Disordered" evidence="1">
    <location>
        <begin position="65"/>
        <end position="130"/>
    </location>
</feature>
<dbReference type="Proteomes" id="UP000324222">
    <property type="component" value="Unassembled WGS sequence"/>
</dbReference>
<feature type="compositionally biased region" description="Acidic residues" evidence="1">
    <location>
        <begin position="112"/>
        <end position="121"/>
    </location>
</feature>
<feature type="region of interest" description="Disordered" evidence="1">
    <location>
        <begin position="1"/>
        <end position="33"/>
    </location>
</feature>
<keyword evidence="3" id="KW-1185">Reference proteome</keyword>
<feature type="region of interest" description="Disordered" evidence="1">
    <location>
        <begin position="527"/>
        <end position="570"/>
    </location>
</feature>
<feature type="compositionally biased region" description="Basic and acidic residues" evidence="1">
    <location>
        <begin position="65"/>
        <end position="74"/>
    </location>
</feature>
<feature type="region of interest" description="Disordered" evidence="1">
    <location>
        <begin position="215"/>
        <end position="422"/>
    </location>
</feature>
<feature type="region of interest" description="Disordered" evidence="1">
    <location>
        <begin position="660"/>
        <end position="683"/>
    </location>
</feature>
<feature type="compositionally biased region" description="Low complexity" evidence="1">
    <location>
        <begin position="391"/>
        <end position="402"/>
    </location>
</feature>
<feature type="compositionally biased region" description="Acidic residues" evidence="1">
    <location>
        <begin position="220"/>
        <end position="243"/>
    </location>
</feature>
<proteinExistence type="predicted"/>
<evidence type="ECO:0000313" key="2">
    <source>
        <dbReference type="EMBL" id="MPC61631.1"/>
    </source>
</evidence>
<dbReference type="AlphaFoldDB" id="A0A5B7GNG1"/>
<organism evidence="2 3">
    <name type="scientific">Portunus trituberculatus</name>
    <name type="common">Swimming crab</name>
    <name type="synonym">Neptunus trituberculatus</name>
    <dbReference type="NCBI Taxonomy" id="210409"/>
    <lineage>
        <taxon>Eukaryota</taxon>
        <taxon>Metazoa</taxon>
        <taxon>Ecdysozoa</taxon>
        <taxon>Arthropoda</taxon>
        <taxon>Crustacea</taxon>
        <taxon>Multicrustacea</taxon>
        <taxon>Malacostraca</taxon>
        <taxon>Eumalacostraca</taxon>
        <taxon>Eucarida</taxon>
        <taxon>Decapoda</taxon>
        <taxon>Pleocyemata</taxon>
        <taxon>Brachyura</taxon>
        <taxon>Eubrachyura</taxon>
        <taxon>Portunoidea</taxon>
        <taxon>Portunidae</taxon>
        <taxon>Portuninae</taxon>
        <taxon>Portunus</taxon>
    </lineage>
</organism>
<reference evidence="2 3" key="1">
    <citation type="submission" date="2019-05" db="EMBL/GenBank/DDBJ databases">
        <title>Another draft genome of Portunus trituberculatus and its Hox gene families provides insights of decapod evolution.</title>
        <authorList>
            <person name="Jeong J.-H."/>
            <person name="Song I."/>
            <person name="Kim S."/>
            <person name="Choi T."/>
            <person name="Kim D."/>
            <person name="Ryu S."/>
            <person name="Kim W."/>
        </authorList>
    </citation>
    <scope>NUCLEOTIDE SEQUENCE [LARGE SCALE GENOMIC DNA]</scope>
    <source>
        <tissue evidence="2">Muscle</tissue>
    </source>
</reference>
<gene>
    <name evidence="2" type="ORF">E2C01_055705</name>
</gene>
<feature type="region of interest" description="Disordered" evidence="1">
    <location>
        <begin position="605"/>
        <end position="636"/>
    </location>
</feature>
<dbReference type="OrthoDB" id="6381823at2759"/>
<feature type="compositionally biased region" description="Gly residues" evidence="1">
    <location>
        <begin position="9"/>
        <end position="20"/>
    </location>
</feature>